<feature type="compositionally biased region" description="Low complexity" evidence="4">
    <location>
        <begin position="440"/>
        <end position="454"/>
    </location>
</feature>
<dbReference type="RefSeq" id="XP_033402594.1">
    <property type="nucleotide sequence ID" value="XM_033543829.1"/>
</dbReference>
<gene>
    <name evidence="5" type="ORF">K452DRAFT_315089</name>
</gene>
<feature type="compositionally biased region" description="Acidic residues" evidence="4">
    <location>
        <begin position="474"/>
        <end position="487"/>
    </location>
</feature>
<dbReference type="GO" id="GO:0000390">
    <property type="term" value="P:spliceosomal complex disassembly"/>
    <property type="evidence" value="ECO:0007669"/>
    <property type="project" value="InterPro"/>
</dbReference>
<dbReference type="GeneID" id="54301326"/>
<dbReference type="InterPro" id="IPR012890">
    <property type="entry name" value="GCFC2-like"/>
</dbReference>
<reference evidence="5" key="1">
    <citation type="journal article" date="2020" name="Stud. Mycol.">
        <title>101 Dothideomycetes genomes: a test case for predicting lifestyles and emergence of pathogens.</title>
        <authorList>
            <person name="Haridas S."/>
            <person name="Albert R."/>
            <person name="Binder M."/>
            <person name="Bloem J."/>
            <person name="Labutti K."/>
            <person name="Salamov A."/>
            <person name="Andreopoulos B."/>
            <person name="Baker S."/>
            <person name="Barry K."/>
            <person name="Bills G."/>
            <person name="Bluhm B."/>
            <person name="Cannon C."/>
            <person name="Castanera R."/>
            <person name="Culley D."/>
            <person name="Daum C."/>
            <person name="Ezra D."/>
            <person name="Gonzalez J."/>
            <person name="Henrissat B."/>
            <person name="Kuo A."/>
            <person name="Liang C."/>
            <person name="Lipzen A."/>
            <person name="Lutzoni F."/>
            <person name="Magnuson J."/>
            <person name="Mondo S."/>
            <person name="Nolan M."/>
            <person name="Ohm R."/>
            <person name="Pangilinan J."/>
            <person name="Park H.-J."/>
            <person name="Ramirez L."/>
            <person name="Alfaro M."/>
            <person name="Sun H."/>
            <person name="Tritt A."/>
            <person name="Yoshinaga Y."/>
            <person name="Zwiers L.-H."/>
            <person name="Turgeon B."/>
            <person name="Goodwin S."/>
            <person name="Spatafora J."/>
            <person name="Crous P."/>
            <person name="Grigoriev I."/>
        </authorList>
    </citation>
    <scope>NUCLEOTIDE SEQUENCE</scope>
    <source>
        <strain evidence="5">CBS 121167</strain>
    </source>
</reference>
<dbReference type="OrthoDB" id="429427at2759"/>
<feature type="region of interest" description="Disordered" evidence="4">
    <location>
        <begin position="1"/>
        <end position="146"/>
    </location>
</feature>
<dbReference type="PANTHER" id="PTHR12214">
    <property type="entry name" value="GC-RICH SEQUENCE DNA-BINDING FACTOR"/>
    <property type="match status" value="1"/>
</dbReference>
<feature type="compositionally biased region" description="Polar residues" evidence="4">
    <location>
        <begin position="77"/>
        <end position="88"/>
    </location>
</feature>
<dbReference type="InterPro" id="IPR028211">
    <property type="entry name" value="Ntr2"/>
</dbReference>
<dbReference type="AlphaFoldDB" id="A0A6A6BS26"/>
<feature type="compositionally biased region" description="Basic and acidic residues" evidence="4">
    <location>
        <begin position="134"/>
        <end position="146"/>
    </location>
</feature>
<feature type="region of interest" description="Disordered" evidence="4">
    <location>
        <begin position="161"/>
        <end position="354"/>
    </location>
</feature>
<dbReference type="Pfam" id="PF15458">
    <property type="entry name" value="NTR2"/>
    <property type="match status" value="1"/>
</dbReference>
<dbReference type="Proteomes" id="UP000799438">
    <property type="component" value="Unassembled WGS sequence"/>
</dbReference>
<dbReference type="EMBL" id="ML995475">
    <property type="protein sequence ID" value="KAF2146886.1"/>
    <property type="molecule type" value="Genomic_DNA"/>
</dbReference>
<feature type="compositionally biased region" description="Basic and acidic residues" evidence="4">
    <location>
        <begin position="105"/>
        <end position="127"/>
    </location>
</feature>
<protein>
    <recommendedName>
        <fullName evidence="7">Nineteen complex-related protein 2-domain-containing protein</fullName>
    </recommendedName>
</protein>
<feature type="compositionally biased region" description="Basic and acidic residues" evidence="4">
    <location>
        <begin position="224"/>
        <end position="248"/>
    </location>
</feature>
<evidence type="ECO:0000313" key="5">
    <source>
        <dbReference type="EMBL" id="KAF2146886.1"/>
    </source>
</evidence>
<keyword evidence="3" id="KW-0175">Coiled coil</keyword>
<evidence type="ECO:0008006" key="7">
    <source>
        <dbReference type="Google" id="ProtNLM"/>
    </source>
</evidence>
<feature type="compositionally biased region" description="Basic and acidic residues" evidence="4">
    <location>
        <begin position="331"/>
        <end position="344"/>
    </location>
</feature>
<evidence type="ECO:0000256" key="2">
    <source>
        <dbReference type="ARBA" id="ARBA00023242"/>
    </source>
</evidence>
<proteinExistence type="predicted"/>
<evidence type="ECO:0000256" key="1">
    <source>
        <dbReference type="ARBA" id="ARBA00004123"/>
    </source>
</evidence>
<feature type="region of interest" description="Disordered" evidence="4">
    <location>
        <begin position="417"/>
        <end position="502"/>
    </location>
</feature>
<name>A0A6A6BS26_9PEZI</name>
<keyword evidence="6" id="KW-1185">Reference proteome</keyword>
<evidence type="ECO:0000256" key="3">
    <source>
        <dbReference type="SAM" id="Coils"/>
    </source>
</evidence>
<feature type="compositionally biased region" description="Basic residues" evidence="4">
    <location>
        <begin position="1"/>
        <end position="13"/>
    </location>
</feature>
<dbReference type="PANTHER" id="PTHR12214:SF0">
    <property type="entry name" value="LD29489P"/>
    <property type="match status" value="1"/>
</dbReference>
<comment type="subcellular location">
    <subcellularLocation>
        <location evidence="1">Nucleus</location>
    </subcellularLocation>
</comment>
<organism evidence="5 6">
    <name type="scientific">Aplosporella prunicola CBS 121167</name>
    <dbReference type="NCBI Taxonomy" id="1176127"/>
    <lineage>
        <taxon>Eukaryota</taxon>
        <taxon>Fungi</taxon>
        <taxon>Dikarya</taxon>
        <taxon>Ascomycota</taxon>
        <taxon>Pezizomycotina</taxon>
        <taxon>Dothideomycetes</taxon>
        <taxon>Dothideomycetes incertae sedis</taxon>
        <taxon>Botryosphaeriales</taxon>
        <taxon>Aplosporellaceae</taxon>
        <taxon>Aplosporella</taxon>
    </lineage>
</organism>
<dbReference type="GO" id="GO:0071008">
    <property type="term" value="C:U2-type post-mRNA release spliceosomal complex"/>
    <property type="evidence" value="ECO:0007669"/>
    <property type="project" value="InterPro"/>
</dbReference>
<evidence type="ECO:0000256" key="4">
    <source>
        <dbReference type="SAM" id="MobiDB-lite"/>
    </source>
</evidence>
<keyword evidence="2" id="KW-0539">Nucleus</keyword>
<feature type="compositionally biased region" description="Basic residues" evidence="4">
    <location>
        <begin position="43"/>
        <end position="52"/>
    </location>
</feature>
<evidence type="ECO:0000313" key="6">
    <source>
        <dbReference type="Proteomes" id="UP000799438"/>
    </source>
</evidence>
<dbReference type="GO" id="GO:0003677">
    <property type="term" value="F:DNA binding"/>
    <property type="evidence" value="ECO:0007669"/>
    <property type="project" value="InterPro"/>
</dbReference>
<feature type="compositionally biased region" description="Acidic residues" evidence="4">
    <location>
        <begin position="249"/>
        <end position="261"/>
    </location>
</feature>
<accession>A0A6A6BS26</accession>
<sequence length="502" mass="53338">MRKSFGSRGRVPRKVGQDDDDESGAASSGGDHAHAPEPVVKRPASKTKKRSSLRLSFGPAESGADSEGDGGAVFTPKKSNLSRIATQRNAERKGFRASLSADQIPSRRDATDDERPSYSKDYLDELRNSTPSTPKEEYQKGNGKDVDTMIKDLDIASKFGPLATLSASTTPSAIPTDAEIREKKERRARLAQQQQQRNPDFMSLDASDDDGAAAASDGYDSDDLDRPRDSALRSSGIKEKYAETRLVPDDEDIAEGFDEFVSDGRIALGRAAEREAARRRRAEMASMIADAEGGDGTPAGTAANNDDDDDSEAERNAAYEAAQTRAGTYAARDRATNVEEDPARPRTPPRIAPLPELGGVVARLRGAVRAAEEARAAKARRVEELVRERKDIVAQEEWIQKELREAGERYERLRAEAGGAGGAATPVDANGVGGRGGTTPRGLDSLGASPAVSVGVGGSEGEGEGEGESKSEAEMEGDDYGDEDEDMADARPGLGARAGLGA</sequence>
<feature type="coiled-coil region" evidence="3">
    <location>
        <begin position="368"/>
        <end position="416"/>
    </location>
</feature>